<gene>
    <name evidence="3" type="ORF">CCAM_LOCUS12040</name>
</gene>
<dbReference type="PANTHER" id="PTHR33065:SF88">
    <property type="entry name" value="OS11G0104220 PROTEIN"/>
    <property type="match status" value="1"/>
</dbReference>
<dbReference type="PANTHER" id="PTHR33065">
    <property type="entry name" value="OS07G0486400 PROTEIN"/>
    <property type="match status" value="1"/>
</dbReference>
<reference evidence="3 4" key="1">
    <citation type="submission" date="2018-04" db="EMBL/GenBank/DDBJ databases">
        <authorList>
            <person name="Vogel A."/>
        </authorList>
    </citation>
    <scope>NUCLEOTIDE SEQUENCE [LARGE SCALE GENOMIC DNA]</scope>
</reference>
<name>A0A484L229_9ASTE</name>
<evidence type="ECO:0000313" key="4">
    <source>
        <dbReference type="Proteomes" id="UP000595140"/>
    </source>
</evidence>
<dbReference type="InterPro" id="IPR046533">
    <property type="entry name" value="DUF6598"/>
</dbReference>
<dbReference type="Proteomes" id="UP000595140">
    <property type="component" value="Unassembled WGS sequence"/>
</dbReference>
<organism evidence="3 4">
    <name type="scientific">Cuscuta campestris</name>
    <dbReference type="NCBI Taxonomy" id="132261"/>
    <lineage>
        <taxon>Eukaryota</taxon>
        <taxon>Viridiplantae</taxon>
        <taxon>Streptophyta</taxon>
        <taxon>Embryophyta</taxon>
        <taxon>Tracheophyta</taxon>
        <taxon>Spermatophyta</taxon>
        <taxon>Magnoliopsida</taxon>
        <taxon>eudicotyledons</taxon>
        <taxon>Gunneridae</taxon>
        <taxon>Pentapetalae</taxon>
        <taxon>asterids</taxon>
        <taxon>lamiids</taxon>
        <taxon>Solanales</taxon>
        <taxon>Convolvulaceae</taxon>
        <taxon>Cuscuteae</taxon>
        <taxon>Cuscuta</taxon>
        <taxon>Cuscuta subgen. Grammica</taxon>
        <taxon>Cuscuta sect. Cleistogrammica</taxon>
    </lineage>
</organism>
<feature type="compositionally biased region" description="Polar residues" evidence="1">
    <location>
        <begin position="646"/>
        <end position="662"/>
    </location>
</feature>
<proteinExistence type="predicted"/>
<evidence type="ECO:0000256" key="1">
    <source>
        <dbReference type="SAM" id="MobiDB-lite"/>
    </source>
</evidence>
<feature type="domain" description="DUF6598" evidence="2">
    <location>
        <begin position="387"/>
        <end position="592"/>
    </location>
</feature>
<keyword evidence="4" id="KW-1185">Reference proteome</keyword>
<dbReference type="AlphaFoldDB" id="A0A484L229"/>
<evidence type="ECO:0000259" key="2">
    <source>
        <dbReference type="Pfam" id="PF20241"/>
    </source>
</evidence>
<dbReference type="Pfam" id="PF20241">
    <property type="entry name" value="DUF6598"/>
    <property type="match status" value="2"/>
</dbReference>
<sequence length="711" mass="80238">MDLSMEHYPYGSRKDVMEIINRYPHITVRDMENLFISEGPFVARCLRGTDILGFMERWFIQDISFDRETAKQKGREHVQAGPLLHVHSVRVQPKSPENGPLHVYGTIRVQYQNIASGDKVQLVVYERSANDADYISPSGGDLVLFGPHISHTGITGNCDLIMPLYNTAIEVDLYLKIGDFPHSFAHEKFLVGGTTEGDVEELRSKEFQDTLCSATLSYIKMPFAALCEVEVLFDSKNEGIVVNLAGKIVARYKNTFGNYNSEPCVLFEKQNGFESVKMNNKLGMSRKLLGLPAYSSLEVELDLINVNTKKPIKKTFTCFNEDGVFGGDRVVDVEGDFVIKLIRELISYPQRSSVDKIKANNEMSLYNTGNPRYDVGQESTLIPSMFVEFYSIFIGRKKMGSALKIFGTVELSSGKNSHYLFKRTSDDGVEIEDSQKVLPLGDVHMRLDEYSMPELKVDLKDVLGKFQIRGFASHDRIYDSQICSVFPGEEGFCALHYSIFSRAFQAKIEIFVKNKSDHIGGDTVYGSAIAWYSNFDYPTEFERDYFQSVLFKKTEKNSVRLKDDGRVPLSRCVVAVPMGSSLIIHVNLRGTRYHLSCTEAFMIGSNSFNQPINDHDLDIKLTWSDGLHDGGNDSDKDKDCRMGRVNQTKTSVKGQQPDQLNWGSDLDEDEDCRMGVVNQTKTSAKRKQPDHPNGWSDLEKDEELPSQGMLV</sequence>
<feature type="region of interest" description="Disordered" evidence="1">
    <location>
        <begin position="646"/>
        <end position="711"/>
    </location>
</feature>
<dbReference type="EMBL" id="OOIL02000889">
    <property type="protein sequence ID" value="VFQ70264.1"/>
    <property type="molecule type" value="Genomic_DNA"/>
</dbReference>
<protein>
    <recommendedName>
        <fullName evidence="2">DUF6598 domain-containing protein</fullName>
    </recommendedName>
</protein>
<feature type="domain" description="DUF6598" evidence="2">
    <location>
        <begin position="83"/>
        <end position="317"/>
    </location>
</feature>
<accession>A0A484L229</accession>
<evidence type="ECO:0000313" key="3">
    <source>
        <dbReference type="EMBL" id="VFQ70264.1"/>
    </source>
</evidence>
<dbReference type="OrthoDB" id="1602268at2759"/>